<evidence type="ECO:0000256" key="5">
    <source>
        <dbReference type="PIRSR" id="PIRSR000524-50"/>
    </source>
</evidence>
<dbReference type="GO" id="GO:0019265">
    <property type="term" value="P:glycine biosynthetic process, by transamination of glyoxylate"/>
    <property type="evidence" value="ECO:0007669"/>
    <property type="project" value="TreeGrafter"/>
</dbReference>
<evidence type="ECO:0000256" key="3">
    <source>
        <dbReference type="ARBA" id="ARBA00022898"/>
    </source>
</evidence>
<accession>A0A1J0WFD0</accession>
<dbReference type="Gene3D" id="3.40.640.10">
    <property type="entry name" value="Type I PLP-dependent aspartate aminotransferase-like (Major domain)"/>
    <property type="match status" value="1"/>
</dbReference>
<keyword evidence="7" id="KW-0808">Transferase</keyword>
<dbReference type="PANTHER" id="PTHR21152">
    <property type="entry name" value="AMINOTRANSFERASE CLASS V"/>
    <property type="match status" value="1"/>
</dbReference>
<name>A0A1J0WFD0_9RHOB</name>
<dbReference type="SUPFAM" id="SSF53383">
    <property type="entry name" value="PLP-dependent transferases"/>
    <property type="match status" value="1"/>
</dbReference>
<reference evidence="7 8" key="1">
    <citation type="submission" date="2016-11" db="EMBL/GenBank/DDBJ databases">
        <title>Complete genome sequence of Sulfitobacter sp. AM1-D1, a toxic bacteria associated with marine dinoflagellate Alexandrium minutum in East China Sea.</title>
        <authorList>
            <person name="Yang Q."/>
            <person name="Zhang X."/>
            <person name="Tian X."/>
        </authorList>
    </citation>
    <scope>NUCLEOTIDE SEQUENCE [LARGE SCALE GENOMIC DNA]</scope>
    <source>
        <strain evidence="7 8">AM1-D1</strain>
    </source>
</reference>
<dbReference type="InterPro" id="IPR015424">
    <property type="entry name" value="PyrdxlP-dep_Trfase"/>
</dbReference>
<evidence type="ECO:0000256" key="2">
    <source>
        <dbReference type="ARBA" id="ARBA00009236"/>
    </source>
</evidence>
<keyword evidence="8" id="KW-1185">Reference proteome</keyword>
<dbReference type="InterPro" id="IPR015421">
    <property type="entry name" value="PyrdxlP-dep_Trfase_major"/>
</dbReference>
<dbReference type="KEGG" id="suam:BOO69_06035"/>
<feature type="domain" description="Aminotransferase class V" evidence="6">
    <location>
        <begin position="21"/>
        <end position="293"/>
    </location>
</feature>
<keyword evidence="3 5" id="KW-0663">Pyridoxal phosphate</keyword>
<dbReference type="STRING" id="1917485.BOO69_06035"/>
<evidence type="ECO:0000256" key="4">
    <source>
        <dbReference type="PIRSR" id="PIRSR000524-1"/>
    </source>
</evidence>
<feature type="modified residue" description="N6-(pyridoxal phosphate)lysine" evidence="5">
    <location>
        <position position="196"/>
    </location>
</feature>
<dbReference type="RefSeq" id="WP_071971221.1">
    <property type="nucleotide sequence ID" value="NZ_CP018076.1"/>
</dbReference>
<evidence type="ECO:0000259" key="6">
    <source>
        <dbReference type="Pfam" id="PF00266"/>
    </source>
</evidence>
<dbReference type="InterPro" id="IPR000192">
    <property type="entry name" value="Aminotrans_V_dom"/>
</dbReference>
<evidence type="ECO:0000313" key="7">
    <source>
        <dbReference type="EMBL" id="APE43026.1"/>
    </source>
</evidence>
<keyword evidence="7" id="KW-0032">Aminotransferase</keyword>
<proteinExistence type="inferred from homology"/>
<dbReference type="OrthoDB" id="9766472at2"/>
<evidence type="ECO:0000313" key="8">
    <source>
        <dbReference type="Proteomes" id="UP000181897"/>
    </source>
</evidence>
<dbReference type="Gene3D" id="3.90.1150.10">
    <property type="entry name" value="Aspartate Aminotransferase, domain 1"/>
    <property type="match status" value="1"/>
</dbReference>
<protein>
    <submittedName>
        <fullName evidence="7">Class V aminotransferase</fullName>
    </submittedName>
</protein>
<comment type="cofactor">
    <cofactor evidence="1 5">
        <name>pyridoxal 5'-phosphate</name>
        <dbReference type="ChEBI" id="CHEBI:597326"/>
    </cofactor>
</comment>
<dbReference type="AlphaFoldDB" id="A0A1J0WFD0"/>
<dbReference type="GO" id="GO:0008453">
    <property type="term" value="F:alanine-glyoxylate transaminase activity"/>
    <property type="evidence" value="ECO:0007669"/>
    <property type="project" value="TreeGrafter"/>
</dbReference>
<dbReference type="InterPro" id="IPR015422">
    <property type="entry name" value="PyrdxlP-dep_Trfase_small"/>
</dbReference>
<dbReference type="GO" id="GO:0004760">
    <property type="term" value="F:L-serine-pyruvate transaminase activity"/>
    <property type="evidence" value="ECO:0007669"/>
    <property type="project" value="TreeGrafter"/>
</dbReference>
<dbReference type="EMBL" id="CP018076">
    <property type="protein sequence ID" value="APE43026.1"/>
    <property type="molecule type" value="Genomic_DNA"/>
</dbReference>
<sequence>MALLNTIDPEGLEEFSVVFTDRSLNHMSAAFQQVMRDISAVLREVYQADAVAVVPGGGTFGMEAVARQFARGADVLVVRNGWFSYRWSQIIENGDLTGAVTVMKARPQGNAPASPYAPAPIEDVVQAIRDQRPQVVFAPHVETSAGVILPDDYIAQMAAAAQEVDALMVLDCIASGCAWIDMRALGVDVLISAPQKGWSASPCAGLVMMSERAEARLAETTSDSFAIDLAKWRAIMKAYEDGGHAYHATMPTDALRGFRDTILETREHGFARLKEAQWRLGDGVRALLRDRGVVSVAADGFGAPGVVVSYTDDPEIQSGRAFAAEGMQIAAGVPLQVGEPEGFSTFRLGLFGLDKLYDVDGTLARLKAVVDKVL</sequence>
<dbReference type="InterPro" id="IPR024169">
    <property type="entry name" value="SP_NH2Trfase/AEP_transaminase"/>
</dbReference>
<evidence type="ECO:0000256" key="1">
    <source>
        <dbReference type="ARBA" id="ARBA00001933"/>
    </source>
</evidence>
<dbReference type="PANTHER" id="PTHR21152:SF40">
    <property type="entry name" value="ALANINE--GLYOXYLATE AMINOTRANSFERASE"/>
    <property type="match status" value="1"/>
</dbReference>
<comment type="similarity">
    <text evidence="2">Belongs to the class-V pyridoxal-phosphate-dependent aminotransferase family.</text>
</comment>
<feature type="binding site" evidence="4">
    <location>
        <position position="347"/>
    </location>
    <ligand>
        <name>substrate</name>
    </ligand>
</feature>
<dbReference type="PIRSF" id="PIRSF000524">
    <property type="entry name" value="SPT"/>
    <property type="match status" value="1"/>
</dbReference>
<gene>
    <name evidence="7" type="ORF">BOO69_06035</name>
</gene>
<dbReference type="Proteomes" id="UP000181897">
    <property type="component" value="Chromosome"/>
</dbReference>
<dbReference type="Pfam" id="PF00266">
    <property type="entry name" value="Aminotran_5"/>
    <property type="match status" value="1"/>
</dbReference>
<organism evidence="7 8">
    <name type="scientific">Sulfitobacter alexandrii</name>
    <dbReference type="NCBI Taxonomy" id="1917485"/>
    <lineage>
        <taxon>Bacteria</taxon>
        <taxon>Pseudomonadati</taxon>
        <taxon>Pseudomonadota</taxon>
        <taxon>Alphaproteobacteria</taxon>
        <taxon>Rhodobacterales</taxon>
        <taxon>Roseobacteraceae</taxon>
        <taxon>Sulfitobacter</taxon>
    </lineage>
</organism>